<keyword evidence="2" id="KW-0805">Transcription regulation</keyword>
<dbReference type="GO" id="GO:0005634">
    <property type="term" value="C:nucleus"/>
    <property type="evidence" value="ECO:0007669"/>
    <property type="project" value="UniProtKB-SubCell"/>
</dbReference>
<feature type="domain" description="BHLH" evidence="6">
    <location>
        <begin position="168"/>
        <end position="217"/>
    </location>
</feature>
<accession>A0ABD1RAU7</accession>
<dbReference type="AlphaFoldDB" id="A0ABD1RAU7"/>
<gene>
    <name evidence="7" type="ORF">Fot_45773</name>
</gene>
<dbReference type="SUPFAM" id="SSF47459">
    <property type="entry name" value="HLH, helix-loop-helix DNA-binding domain"/>
    <property type="match status" value="1"/>
</dbReference>
<proteinExistence type="predicted"/>
<protein>
    <submittedName>
        <fullName evidence="7">Transcription factor bHLH</fullName>
    </submittedName>
</protein>
<comment type="caution">
    <text evidence="7">The sequence shown here is derived from an EMBL/GenBank/DDBJ whole genome shotgun (WGS) entry which is preliminary data.</text>
</comment>
<keyword evidence="3" id="KW-0804">Transcription</keyword>
<feature type="region of interest" description="Disordered" evidence="5">
    <location>
        <begin position="130"/>
        <end position="160"/>
    </location>
</feature>
<dbReference type="Pfam" id="PF23173">
    <property type="entry name" value="bHLH_SAC51"/>
    <property type="match status" value="1"/>
</dbReference>
<evidence type="ECO:0000256" key="5">
    <source>
        <dbReference type="SAM" id="MobiDB-lite"/>
    </source>
</evidence>
<feature type="compositionally biased region" description="Acidic residues" evidence="5">
    <location>
        <begin position="130"/>
        <end position="141"/>
    </location>
</feature>
<evidence type="ECO:0000313" key="7">
    <source>
        <dbReference type="EMBL" id="KAL2484329.1"/>
    </source>
</evidence>
<keyword evidence="4" id="KW-0539">Nucleus</keyword>
<name>A0ABD1RAU7_9LAMI</name>
<comment type="subcellular location">
    <subcellularLocation>
        <location evidence="1">Nucleus</location>
    </subcellularLocation>
</comment>
<dbReference type="EMBL" id="JBFOLJ010000013">
    <property type="protein sequence ID" value="KAL2484329.1"/>
    <property type="molecule type" value="Genomic_DNA"/>
</dbReference>
<reference evidence="8" key="1">
    <citation type="submission" date="2024-07" db="EMBL/GenBank/DDBJ databases">
        <title>Two chromosome-level genome assemblies of Korean endemic species Abeliophyllum distichum and Forsythia ovata (Oleaceae).</title>
        <authorList>
            <person name="Jang H."/>
        </authorList>
    </citation>
    <scope>NUCLEOTIDE SEQUENCE [LARGE SCALE GENOMIC DNA]</scope>
</reference>
<dbReference type="InterPro" id="IPR011598">
    <property type="entry name" value="bHLH_dom"/>
</dbReference>
<evidence type="ECO:0000256" key="1">
    <source>
        <dbReference type="ARBA" id="ARBA00004123"/>
    </source>
</evidence>
<dbReference type="PROSITE" id="PS50888">
    <property type="entry name" value="BHLH"/>
    <property type="match status" value="1"/>
</dbReference>
<evidence type="ECO:0000256" key="2">
    <source>
        <dbReference type="ARBA" id="ARBA00023015"/>
    </source>
</evidence>
<organism evidence="7 8">
    <name type="scientific">Forsythia ovata</name>
    <dbReference type="NCBI Taxonomy" id="205694"/>
    <lineage>
        <taxon>Eukaryota</taxon>
        <taxon>Viridiplantae</taxon>
        <taxon>Streptophyta</taxon>
        <taxon>Embryophyta</taxon>
        <taxon>Tracheophyta</taxon>
        <taxon>Spermatophyta</taxon>
        <taxon>Magnoliopsida</taxon>
        <taxon>eudicotyledons</taxon>
        <taxon>Gunneridae</taxon>
        <taxon>Pentapetalae</taxon>
        <taxon>asterids</taxon>
        <taxon>lamiids</taxon>
        <taxon>Lamiales</taxon>
        <taxon>Oleaceae</taxon>
        <taxon>Forsythieae</taxon>
        <taxon>Forsythia</taxon>
    </lineage>
</organism>
<keyword evidence="8" id="KW-1185">Reference proteome</keyword>
<evidence type="ECO:0000256" key="4">
    <source>
        <dbReference type="ARBA" id="ARBA00023242"/>
    </source>
</evidence>
<evidence type="ECO:0000256" key="3">
    <source>
        <dbReference type="ARBA" id="ARBA00023163"/>
    </source>
</evidence>
<sequence>MHSYQKHFPEKPLLSVADQDGDYYIQDARIESFFNGRIARLGVKPFRPVHGVDFQPSEACPKNFVIFDQTYNRSQIMFHPDIGSEFLYPGFGVGAPDFHDGIDRKDGNVERESTSLKEDSDDINVLLSMEDEENENGDDEVSTGRTDANYGSNSPDSCSNYISLSEKSRSSFRKSSSDKKHMKLRKMVKALRGIVPGANRMSTVAVLDEAVRYLKSLQIKMLMPGVGSSKGCV</sequence>
<dbReference type="InterPro" id="IPR036638">
    <property type="entry name" value="HLH_DNA-bd_sf"/>
</dbReference>
<evidence type="ECO:0000313" key="8">
    <source>
        <dbReference type="Proteomes" id="UP001604277"/>
    </source>
</evidence>
<dbReference type="PANTHER" id="PTHR36066">
    <property type="entry name" value="TRANSCRIPTION FACTOR BHLH145"/>
    <property type="match status" value="1"/>
</dbReference>
<dbReference type="InterPro" id="IPR037546">
    <property type="entry name" value="SAC51-like"/>
</dbReference>
<dbReference type="PANTHER" id="PTHR36066:SF11">
    <property type="entry name" value="TRANSCRIPTION FACTOR BHLH144"/>
    <property type="match status" value="1"/>
</dbReference>
<feature type="compositionally biased region" description="Polar residues" evidence="5">
    <location>
        <begin position="143"/>
        <end position="160"/>
    </location>
</feature>
<dbReference type="Proteomes" id="UP001604277">
    <property type="component" value="Unassembled WGS sequence"/>
</dbReference>
<evidence type="ECO:0000259" key="6">
    <source>
        <dbReference type="PROSITE" id="PS50888"/>
    </source>
</evidence>